<evidence type="ECO:0000313" key="2">
    <source>
        <dbReference type="Proteomes" id="UP001163707"/>
    </source>
</evidence>
<evidence type="ECO:0000313" key="1">
    <source>
        <dbReference type="EMBL" id="UYW72274.1"/>
    </source>
</evidence>
<dbReference type="Proteomes" id="UP001163707">
    <property type="component" value="Plasmid p1"/>
</dbReference>
<sequence>MTEEDIKLKYITPAIQKAGLDIMNDVFYEYSFTDGRVIVRGNLTTLGKAKRTDYLLFHKKNYPIAIVEAKDNKYYTIKKQD</sequence>
<reference evidence="1" key="1">
    <citation type="submission" date="2023-02" db="EMBL/GenBank/DDBJ databases">
        <title>Complete Genome Sequence of Bacillus cereus sensu lato isolate BC38B from pepper closely related to the Bacillus anthracis clade.</title>
        <authorList>
            <person name="Abdelli M."/>
            <person name="Cerar Kisek T."/>
            <person name="Falaise C."/>
            <person name="Cumont A."/>
            <person name="Giraud M."/>
            <person name="Chatoux J."/>
            <person name="Rogee S."/>
            <person name="Dadvisard M."/>
            <person name="Larigauderie G."/>
            <person name="Raynaud F."/>
            <person name="Godic Torkar K."/>
            <person name="Ramisse V."/>
        </authorList>
    </citation>
    <scope>NUCLEOTIDE SEQUENCE</scope>
    <source>
        <strain evidence="1">BC38B</strain>
        <plasmid evidence="1">p1</plasmid>
    </source>
</reference>
<accession>A0AAE9PJQ0</accession>
<proteinExistence type="predicted"/>
<gene>
    <name evidence="1" type="ORF">OK229_27960</name>
</gene>
<keyword evidence="1" id="KW-0614">Plasmid</keyword>
<geneLocation type="plasmid" evidence="1 2">
    <name>p1</name>
</geneLocation>
<protein>
    <submittedName>
        <fullName evidence="1">Uncharacterized protein</fullName>
    </submittedName>
</protein>
<dbReference type="AlphaFoldDB" id="A0AAE9PJQ0"/>
<organism evidence="1 2">
    <name type="scientific">Bacillus cereus</name>
    <dbReference type="NCBI Taxonomy" id="1396"/>
    <lineage>
        <taxon>Bacteria</taxon>
        <taxon>Bacillati</taxon>
        <taxon>Bacillota</taxon>
        <taxon>Bacilli</taxon>
        <taxon>Bacillales</taxon>
        <taxon>Bacillaceae</taxon>
        <taxon>Bacillus</taxon>
        <taxon>Bacillus cereus group</taxon>
    </lineage>
</organism>
<dbReference type="EMBL" id="CP109873">
    <property type="protein sequence ID" value="UYW72274.1"/>
    <property type="molecule type" value="Genomic_DNA"/>
</dbReference>
<name>A0AAE9PJQ0_BACCE</name>
<dbReference type="Gene3D" id="3.90.1570.30">
    <property type="match status" value="1"/>
</dbReference>